<gene>
    <name evidence="1" type="ORF">DHETER_LOCUS7803</name>
</gene>
<evidence type="ECO:0000313" key="2">
    <source>
        <dbReference type="Proteomes" id="UP000789702"/>
    </source>
</evidence>
<dbReference type="EMBL" id="CAJVPU010011518">
    <property type="protein sequence ID" value="CAG8615395.1"/>
    <property type="molecule type" value="Genomic_DNA"/>
</dbReference>
<proteinExistence type="predicted"/>
<protein>
    <submittedName>
        <fullName evidence="1">2487_t:CDS:1</fullName>
    </submittedName>
</protein>
<organism evidence="1 2">
    <name type="scientific">Dentiscutata heterogama</name>
    <dbReference type="NCBI Taxonomy" id="1316150"/>
    <lineage>
        <taxon>Eukaryota</taxon>
        <taxon>Fungi</taxon>
        <taxon>Fungi incertae sedis</taxon>
        <taxon>Mucoromycota</taxon>
        <taxon>Glomeromycotina</taxon>
        <taxon>Glomeromycetes</taxon>
        <taxon>Diversisporales</taxon>
        <taxon>Gigasporaceae</taxon>
        <taxon>Dentiscutata</taxon>
    </lineage>
</organism>
<comment type="caution">
    <text evidence="1">The sequence shown here is derived from an EMBL/GenBank/DDBJ whole genome shotgun (WGS) entry which is preliminary data.</text>
</comment>
<reference evidence="1" key="1">
    <citation type="submission" date="2021-06" db="EMBL/GenBank/DDBJ databases">
        <authorList>
            <person name="Kallberg Y."/>
            <person name="Tangrot J."/>
            <person name="Rosling A."/>
        </authorList>
    </citation>
    <scope>NUCLEOTIDE SEQUENCE</scope>
    <source>
        <strain evidence="1">IL203A</strain>
    </source>
</reference>
<feature type="non-terminal residue" evidence="1">
    <location>
        <position position="1"/>
    </location>
</feature>
<name>A0ACA9MW21_9GLOM</name>
<evidence type="ECO:0000313" key="1">
    <source>
        <dbReference type="EMBL" id="CAG8615395.1"/>
    </source>
</evidence>
<sequence length="223" mass="26020">IWIDGRIIKWNHEKNNWQRAIGLIDDNWKYKEFSDRDSDNLKKGLFVALKRLNNSSNIKDQFLNEMTEFLFPILGITQDPGTSEYIIVMNYAHGGSLRSNLQKICRMNWKKRLFILNLIIFGLVGIHQLNLVHKDLHSGNILVCNYFNENDDWNIPLISDLGLSQRVQKYSLKNDIEDIRDDKIEQAIMQFRSSDKELQEISVQPTAQNAGHTLQAELLTYLN</sequence>
<keyword evidence="2" id="KW-1185">Reference proteome</keyword>
<dbReference type="Proteomes" id="UP000789702">
    <property type="component" value="Unassembled WGS sequence"/>
</dbReference>
<accession>A0ACA9MW21</accession>